<evidence type="ECO:0000259" key="14">
    <source>
        <dbReference type="PROSITE" id="PS51134"/>
    </source>
</evidence>
<dbReference type="EMBL" id="BTSY01000002">
    <property type="protein sequence ID" value="GMT14519.1"/>
    <property type="molecule type" value="Genomic_DNA"/>
</dbReference>
<evidence type="ECO:0000256" key="4">
    <source>
        <dbReference type="ARBA" id="ARBA00022771"/>
    </source>
</evidence>
<dbReference type="GO" id="GO:0097550">
    <property type="term" value="C:transcription preinitiation complex"/>
    <property type="evidence" value="ECO:0007669"/>
    <property type="project" value="TreeGrafter"/>
</dbReference>
<dbReference type="Gene3D" id="2.20.25.10">
    <property type="match status" value="1"/>
</dbReference>
<comment type="similarity">
    <text evidence="2">Belongs to the TFIIB family.</text>
</comment>
<keyword evidence="5" id="KW-0862">Zinc</keyword>
<dbReference type="SMART" id="SM00385">
    <property type="entry name" value="CYCLIN"/>
    <property type="match status" value="2"/>
</dbReference>
<dbReference type="Pfam" id="PF00382">
    <property type="entry name" value="TFIIB"/>
    <property type="match status" value="2"/>
</dbReference>
<evidence type="ECO:0000256" key="5">
    <source>
        <dbReference type="ARBA" id="ARBA00022833"/>
    </source>
</evidence>
<dbReference type="PRINTS" id="PR00685">
    <property type="entry name" value="TIFACTORIIB"/>
</dbReference>
<comment type="subcellular location">
    <subcellularLocation>
        <location evidence="1">Nucleus</location>
    </subcellularLocation>
</comment>
<dbReference type="InterPro" id="IPR011665">
    <property type="entry name" value="BRF1_TBP-bd_dom"/>
</dbReference>
<evidence type="ECO:0000256" key="6">
    <source>
        <dbReference type="ARBA" id="ARBA00023015"/>
    </source>
</evidence>
<gene>
    <name evidence="15" type="ORF">PFISCL1PPCAC_5816</name>
</gene>
<dbReference type="GO" id="GO:0001006">
    <property type="term" value="F:RNA polymerase III type 3 promoter sequence-specific DNA binding"/>
    <property type="evidence" value="ECO:0007669"/>
    <property type="project" value="TreeGrafter"/>
</dbReference>
<evidence type="ECO:0000313" key="16">
    <source>
        <dbReference type="Proteomes" id="UP001432322"/>
    </source>
</evidence>
<accession>A0AAV5V7Q6</accession>
<protein>
    <recommendedName>
        <fullName evidence="10">B-related factor 1</fullName>
    </recommendedName>
</protein>
<dbReference type="PROSITE" id="PS51134">
    <property type="entry name" value="ZF_TFIIB"/>
    <property type="match status" value="1"/>
</dbReference>
<proteinExistence type="inferred from homology"/>
<keyword evidence="9" id="KW-0539">Nucleus</keyword>
<evidence type="ECO:0000256" key="1">
    <source>
        <dbReference type="ARBA" id="ARBA00004123"/>
    </source>
</evidence>
<evidence type="ECO:0000256" key="12">
    <source>
        <dbReference type="SAM" id="Coils"/>
    </source>
</evidence>
<dbReference type="CDD" id="cd20553">
    <property type="entry name" value="CYCLIN_TFIIIB90_rpt1"/>
    <property type="match status" value="1"/>
</dbReference>
<dbReference type="Gene3D" id="1.20.5.650">
    <property type="entry name" value="Single helix bin"/>
    <property type="match status" value="1"/>
</dbReference>
<dbReference type="InterPro" id="IPR036915">
    <property type="entry name" value="Cyclin-like_sf"/>
</dbReference>
<dbReference type="GO" id="GO:0000126">
    <property type="term" value="C:transcription factor TFIIIB complex"/>
    <property type="evidence" value="ECO:0007669"/>
    <property type="project" value="TreeGrafter"/>
</dbReference>
<keyword evidence="12" id="KW-0175">Coiled coil</keyword>
<feature type="non-terminal residue" evidence="15">
    <location>
        <position position="1"/>
    </location>
</feature>
<evidence type="ECO:0000256" key="2">
    <source>
        <dbReference type="ARBA" id="ARBA00010857"/>
    </source>
</evidence>
<comment type="caution">
    <text evidence="15">The sequence shown here is derived from an EMBL/GenBank/DDBJ whole genome shotgun (WGS) entry which is preliminary data.</text>
</comment>
<evidence type="ECO:0000313" key="15">
    <source>
        <dbReference type="EMBL" id="GMT14519.1"/>
    </source>
</evidence>
<evidence type="ECO:0000256" key="10">
    <source>
        <dbReference type="ARBA" id="ARBA00031009"/>
    </source>
</evidence>
<keyword evidence="7" id="KW-0010">Activator</keyword>
<dbReference type="SUPFAM" id="SSF57783">
    <property type="entry name" value="Zinc beta-ribbon"/>
    <property type="match status" value="1"/>
</dbReference>
<evidence type="ECO:0000256" key="9">
    <source>
        <dbReference type="ARBA" id="ARBA00023242"/>
    </source>
</evidence>
<dbReference type="FunFam" id="1.10.472.10:FF:000002">
    <property type="entry name" value="Transcription factor IIIB 90 kDa subunit"/>
    <property type="match status" value="1"/>
</dbReference>
<dbReference type="Gene3D" id="1.10.472.10">
    <property type="entry name" value="Cyclin-like"/>
    <property type="match status" value="2"/>
</dbReference>
<evidence type="ECO:0000256" key="7">
    <source>
        <dbReference type="ARBA" id="ARBA00023159"/>
    </source>
</evidence>
<feature type="compositionally biased region" description="Basic and acidic residues" evidence="13">
    <location>
        <begin position="714"/>
        <end position="756"/>
    </location>
</feature>
<dbReference type="InterPro" id="IPR013150">
    <property type="entry name" value="TFIIB_cyclin"/>
</dbReference>
<feature type="region of interest" description="Disordered" evidence="13">
    <location>
        <begin position="560"/>
        <end position="819"/>
    </location>
</feature>
<reference evidence="15" key="1">
    <citation type="submission" date="2023-10" db="EMBL/GenBank/DDBJ databases">
        <title>Genome assembly of Pristionchus species.</title>
        <authorList>
            <person name="Yoshida K."/>
            <person name="Sommer R.J."/>
        </authorList>
    </citation>
    <scope>NUCLEOTIDE SEQUENCE</scope>
    <source>
        <strain evidence="15">RS5133</strain>
    </source>
</reference>
<sequence length="819" mass="91596">RVLNMVRICPHCGCSDIDEDSGRGDATCTGCGTVIEESIVVSDNQFQERAGGSGHTLVGQTISMDRAHIAVQGVPGLASQESREVTYAKGKKLIEEVASQLRINKHCVDTAFNFFKMCVTRNLTRGRLRSHVVAACLYMTCRLENTSHLLLDFSDVTQVNVYDLGRTLNFLSRSLRINLPTTDPCLYILRFAVLLEFGDKQKEVVTLATRLVQRMKRDWLATGRRPTGLCGAALLLAARSCNFNRSVSDVVRVVHVSEAVVRKRLDEFSQTPSSALTLDQFASVDLEHSEDPPAYREARRKAIVAREEEEAEKMEKEMMPVQEEVERALEKKQREKFKRSPYAKMVGGSIEGGEEFGRAEESLIRDDILDTVFRESQKPAVVDVYREPSMGPSLESLGILRGAIAPPPIVAYSLPAQDAENGDLFTEDIDDDEIDSYILTDQESQVKEKFWMKCNGEHLEEVARRKKLREEEEAKEGEEGKKKKKRNIKRRDPIEAATPAEAIEKIIQEKKLSNKVNYDILKEFSGGDERVEREVGMEEDKKMVVRMEGVKIEKLVKVEKNERESSVFKAPYPPVSSSSSSSITPSTSIDTSIPSNLSMGGIKRKRAQSRPVITPSKAMTQLSKALDLTPRMETSPVEENNHKKSRLETPSKSNGVMEKSENGKEKEVEKKEEKMIVKSEKKEEEKRGSTTRRAKSNHVPIGVVKKAALKSPTKQKESEKEKEESTVLSKKEEEKKSESTVDEKTKSSDEKGKNDDMGESSHPSKSFECASTSDSTMEEVSESKKGGTGGTTGTTGAVRRSRIKPVIPQDCLWRSSRNK</sequence>
<feature type="compositionally biased region" description="Basic and acidic residues" evidence="13">
    <location>
        <begin position="639"/>
        <end position="649"/>
    </location>
</feature>
<feature type="domain" description="TFIIB-type" evidence="14">
    <location>
        <begin position="5"/>
        <end position="36"/>
    </location>
</feature>
<evidence type="ECO:0000256" key="8">
    <source>
        <dbReference type="ARBA" id="ARBA00023163"/>
    </source>
</evidence>
<dbReference type="Pfam" id="PF08271">
    <property type="entry name" value="Zn_Ribbon_TF"/>
    <property type="match status" value="1"/>
</dbReference>
<dbReference type="SUPFAM" id="SSF47954">
    <property type="entry name" value="Cyclin-like"/>
    <property type="match status" value="2"/>
</dbReference>
<dbReference type="PANTHER" id="PTHR11618:SF4">
    <property type="entry name" value="TRANSCRIPTION FACTOR IIIB 90 KDA SUBUNIT"/>
    <property type="match status" value="1"/>
</dbReference>
<dbReference type="GO" id="GO:0008270">
    <property type="term" value="F:zinc ion binding"/>
    <property type="evidence" value="ECO:0007669"/>
    <property type="project" value="UniProtKB-KW"/>
</dbReference>
<feature type="compositionally biased region" description="Low complexity" evidence="13">
    <location>
        <begin position="575"/>
        <end position="595"/>
    </location>
</feature>
<keyword evidence="16" id="KW-1185">Reference proteome</keyword>
<keyword evidence="4 11" id="KW-0863">Zinc-finger</keyword>
<dbReference type="InterPro" id="IPR000812">
    <property type="entry name" value="TFIIB"/>
</dbReference>
<dbReference type="Pfam" id="PF07741">
    <property type="entry name" value="BRF1"/>
    <property type="match status" value="1"/>
</dbReference>
<organism evidence="15 16">
    <name type="scientific">Pristionchus fissidentatus</name>
    <dbReference type="NCBI Taxonomy" id="1538716"/>
    <lineage>
        <taxon>Eukaryota</taxon>
        <taxon>Metazoa</taxon>
        <taxon>Ecdysozoa</taxon>
        <taxon>Nematoda</taxon>
        <taxon>Chromadorea</taxon>
        <taxon>Rhabditida</taxon>
        <taxon>Rhabditina</taxon>
        <taxon>Diplogasteromorpha</taxon>
        <taxon>Diplogasteroidea</taxon>
        <taxon>Neodiplogasteridae</taxon>
        <taxon>Pristionchus</taxon>
    </lineage>
</organism>
<dbReference type="InterPro" id="IPR013137">
    <property type="entry name" value="Znf_TFIIB"/>
</dbReference>
<feature type="region of interest" description="Disordered" evidence="13">
    <location>
        <begin position="463"/>
        <end position="500"/>
    </location>
</feature>
<dbReference type="FunFam" id="1.20.5.650:FF:000010">
    <property type="match status" value="1"/>
</dbReference>
<feature type="compositionally biased region" description="Basic and acidic residues" evidence="13">
    <location>
        <begin position="463"/>
        <end position="481"/>
    </location>
</feature>
<dbReference type="GO" id="GO:0070897">
    <property type="term" value="P:transcription preinitiation complex assembly"/>
    <property type="evidence" value="ECO:0007669"/>
    <property type="project" value="InterPro"/>
</dbReference>
<keyword evidence="8" id="KW-0804">Transcription</keyword>
<evidence type="ECO:0000256" key="13">
    <source>
        <dbReference type="SAM" id="MobiDB-lite"/>
    </source>
</evidence>
<dbReference type="Proteomes" id="UP001432322">
    <property type="component" value="Unassembled WGS sequence"/>
</dbReference>
<evidence type="ECO:0000256" key="11">
    <source>
        <dbReference type="PROSITE-ProRule" id="PRU00469"/>
    </source>
</evidence>
<name>A0AAV5V7Q6_9BILA</name>
<feature type="compositionally biased region" description="Basic and acidic residues" evidence="13">
    <location>
        <begin position="658"/>
        <end position="688"/>
    </location>
</feature>
<dbReference type="GO" id="GO:0005634">
    <property type="term" value="C:nucleus"/>
    <property type="evidence" value="ECO:0007669"/>
    <property type="project" value="UniProtKB-SubCell"/>
</dbReference>
<feature type="compositionally biased region" description="Polar residues" evidence="13">
    <location>
        <begin position="761"/>
        <end position="775"/>
    </location>
</feature>
<dbReference type="AlphaFoldDB" id="A0AAV5V7Q6"/>
<feature type="coiled-coil region" evidence="12">
    <location>
        <begin position="297"/>
        <end position="331"/>
    </location>
</feature>
<dbReference type="GO" id="GO:0000995">
    <property type="term" value="F:RNA polymerase III general transcription initiation factor activity"/>
    <property type="evidence" value="ECO:0007669"/>
    <property type="project" value="TreeGrafter"/>
</dbReference>
<dbReference type="GO" id="GO:0017025">
    <property type="term" value="F:TBP-class protein binding"/>
    <property type="evidence" value="ECO:0007669"/>
    <property type="project" value="InterPro"/>
</dbReference>
<dbReference type="FunFam" id="1.10.472.10:FF:000121">
    <property type="entry name" value="Transcription factor IIIB"/>
    <property type="match status" value="1"/>
</dbReference>
<keyword evidence="3" id="KW-0479">Metal-binding</keyword>
<dbReference type="InterPro" id="IPR013763">
    <property type="entry name" value="Cyclin-like_dom"/>
</dbReference>
<dbReference type="PANTHER" id="PTHR11618">
    <property type="entry name" value="TRANSCRIPTION INITIATION FACTOR IIB-RELATED"/>
    <property type="match status" value="1"/>
</dbReference>
<keyword evidence="6" id="KW-0805">Transcription regulation</keyword>
<evidence type="ECO:0000256" key="3">
    <source>
        <dbReference type="ARBA" id="ARBA00022723"/>
    </source>
</evidence>